<dbReference type="OrthoDB" id="687122at2759"/>
<keyword evidence="5" id="KW-1185">Reference proteome</keyword>
<name>K3YCL0_SETIT</name>
<reference evidence="4" key="3">
    <citation type="submission" date="2018-08" db="UniProtKB">
        <authorList>
            <consortium name="EnsemblPlants"/>
        </authorList>
    </citation>
    <scope>IDENTIFICATION</scope>
    <source>
        <strain evidence="4">Yugu1</strain>
    </source>
</reference>
<evidence type="ECO:0000313" key="5">
    <source>
        <dbReference type="Proteomes" id="UP000004995"/>
    </source>
</evidence>
<evidence type="ECO:0000313" key="4">
    <source>
        <dbReference type="EnsemblPlants" id="KQK96864"/>
    </source>
</evidence>
<gene>
    <name evidence="3" type="ORF">SETIT_7G064500v2</name>
</gene>
<reference evidence="3" key="2">
    <citation type="submission" date="2015-07" db="EMBL/GenBank/DDBJ databases">
        <authorList>
            <person name="Noorani M."/>
        </authorList>
    </citation>
    <scope>NUCLEOTIDE SEQUENCE</scope>
    <source>
        <strain evidence="3">Yugu1</strain>
    </source>
</reference>
<dbReference type="Pfam" id="PF00646">
    <property type="entry name" value="F-box"/>
    <property type="match status" value="1"/>
</dbReference>
<dbReference type="InterPro" id="IPR001810">
    <property type="entry name" value="F-box_dom"/>
</dbReference>
<feature type="domain" description="F-box" evidence="2">
    <location>
        <begin position="30"/>
        <end position="66"/>
    </location>
</feature>
<feature type="region of interest" description="Disordered" evidence="1">
    <location>
        <begin position="1"/>
        <end position="20"/>
    </location>
</feature>
<dbReference type="HOGENOM" id="CLU_1597305_0_0_1"/>
<dbReference type="Gramene" id="KQK96864">
    <property type="protein sequence ID" value="KQK96864"/>
    <property type="gene ID" value="SETIT_011959mg"/>
</dbReference>
<evidence type="ECO:0000313" key="3">
    <source>
        <dbReference type="EMBL" id="RCV33207.1"/>
    </source>
</evidence>
<dbReference type="EMBL" id="AGNK02004284">
    <property type="status" value="NOT_ANNOTATED_CDS"/>
    <property type="molecule type" value="Genomic_DNA"/>
</dbReference>
<reference evidence="3 5" key="1">
    <citation type="journal article" date="2012" name="Nat. Biotechnol.">
        <title>Reference genome sequence of the model plant Setaria.</title>
        <authorList>
            <person name="Bennetzen J.L."/>
            <person name="Schmutz J."/>
            <person name="Wang H."/>
            <person name="Percifield R."/>
            <person name="Hawkins J."/>
            <person name="Pontaroli A.C."/>
            <person name="Estep M."/>
            <person name="Feng L."/>
            <person name="Vaughn J.N."/>
            <person name="Grimwood J."/>
            <person name="Jenkins J."/>
            <person name="Barry K."/>
            <person name="Lindquist E."/>
            <person name="Hellsten U."/>
            <person name="Deshpande S."/>
            <person name="Wang X."/>
            <person name="Wu X."/>
            <person name="Mitros T."/>
            <person name="Triplett J."/>
            <person name="Yang X."/>
            <person name="Ye C.Y."/>
            <person name="Mauro-Herrera M."/>
            <person name="Wang L."/>
            <person name="Li P."/>
            <person name="Sharma M."/>
            <person name="Sharma R."/>
            <person name="Ronald P.C."/>
            <person name="Panaud O."/>
            <person name="Kellogg E.A."/>
            <person name="Brutnell T.P."/>
            <person name="Doust A.N."/>
            <person name="Tuskan G.A."/>
            <person name="Rokhsar D."/>
            <person name="Devos K.M."/>
        </authorList>
    </citation>
    <scope>NUCLEOTIDE SEQUENCE [LARGE SCALE GENOMIC DNA]</scope>
    <source>
        <strain evidence="5">cv. Yugu1</strain>
        <strain evidence="3">Yugu1</strain>
    </source>
</reference>
<dbReference type="SUPFAM" id="SSF81383">
    <property type="entry name" value="F-box domain"/>
    <property type="match status" value="1"/>
</dbReference>
<evidence type="ECO:0000259" key="2">
    <source>
        <dbReference type="Pfam" id="PF00646"/>
    </source>
</evidence>
<organism evidence="3">
    <name type="scientific">Setaria italica</name>
    <name type="common">Foxtail millet</name>
    <name type="synonym">Panicum italicum</name>
    <dbReference type="NCBI Taxonomy" id="4555"/>
    <lineage>
        <taxon>Eukaryota</taxon>
        <taxon>Viridiplantae</taxon>
        <taxon>Streptophyta</taxon>
        <taxon>Embryophyta</taxon>
        <taxon>Tracheophyta</taxon>
        <taxon>Spermatophyta</taxon>
        <taxon>Magnoliopsida</taxon>
        <taxon>Liliopsida</taxon>
        <taxon>Poales</taxon>
        <taxon>Poaceae</taxon>
        <taxon>PACMAD clade</taxon>
        <taxon>Panicoideae</taxon>
        <taxon>Panicodae</taxon>
        <taxon>Paniceae</taxon>
        <taxon>Cenchrinae</taxon>
        <taxon>Setaria</taxon>
    </lineage>
</organism>
<accession>K3YCL0</accession>
<dbReference type="AlphaFoldDB" id="K3YCL0"/>
<sequence length="167" mass="18001">MAKRRRKKNAMAPRQAKRTKAAMMPSVLPLPDGLVDAVFLRLPARTVAACRCVSPAWNHRLSSPAFTEVFHAFSAAAARGAPTFVSVPVDPREHDRTIVATRSPPGPSPCANPFTGGVLRLPPRRPEWLLHSAGLAYDAGAGAHKAVLLLIAWLARLRLIADESTTT</sequence>
<dbReference type="PANTHER" id="PTHR31111:SF113">
    <property type="entry name" value="F-BOX ASSOCIATED UBIQUITINATION EFFECTOR FAMILY PROTEIN"/>
    <property type="match status" value="1"/>
</dbReference>
<proteinExistence type="predicted"/>
<dbReference type="InterPro" id="IPR036047">
    <property type="entry name" value="F-box-like_dom_sf"/>
</dbReference>
<evidence type="ECO:0000256" key="1">
    <source>
        <dbReference type="SAM" id="MobiDB-lite"/>
    </source>
</evidence>
<dbReference type="PANTHER" id="PTHR31111">
    <property type="entry name" value="BNAA05G37150D PROTEIN-RELATED"/>
    <property type="match status" value="1"/>
</dbReference>
<protein>
    <recommendedName>
        <fullName evidence="2">F-box domain-containing protein</fullName>
    </recommendedName>
</protein>
<dbReference type="Proteomes" id="UP000004995">
    <property type="component" value="Unassembled WGS sequence"/>
</dbReference>
<dbReference type="EnsemblPlants" id="KQK96864">
    <property type="protein sequence ID" value="KQK96864"/>
    <property type="gene ID" value="SETIT_011959mg"/>
</dbReference>
<dbReference type="EMBL" id="CM003534">
    <property type="protein sequence ID" value="RCV33207.1"/>
    <property type="molecule type" value="Genomic_DNA"/>
</dbReference>